<feature type="compositionally biased region" description="Basic and acidic residues" evidence="9">
    <location>
        <begin position="550"/>
        <end position="566"/>
    </location>
</feature>
<evidence type="ECO:0000256" key="7">
    <source>
        <dbReference type="PROSITE-ProRule" id="PRU00277"/>
    </source>
</evidence>
<dbReference type="SMART" id="SM00028">
    <property type="entry name" value="TPR"/>
    <property type="match status" value="3"/>
</dbReference>
<feature type="region of interest" description="Disordered" evidence="9">
    <location>
        <begin position="1"/>
        <end position="28"/>
    </location>
</feature>
<dbReference type="SUPFAM" id="SSF54534">
    <property type="entry name" value="FKBP-like"/>
    <property type="match status" value="2"/>
</dbReference>
<keyword evidence="4 8" id="KW-0802">TPR repeat</keyword>
<evidence type="ECO:0000256" key="2">
    <source>
        <dbReference type="ARBA" id="ARBA00013194"/>
    </source>
</evidence>
<dbReference type="Gene3D" id="3.10.50.40">
    <property type="match status" value="3"/>
</dbReference>
<dbReference type="InterPro" id="IPR001179">
    <property type="entry name" value="PPIase_FKBP_dom"/>
</dbReference>
<dbReference type="InterPro" id="IPR046357">
    <property type="entry name" value="PPIase_dom_sf"/>
</dbReference>
<dbReference type="PROSITE" id="PS50005">
    <property type="entry name" value="TPR"/>
    <property type="match status" value="1"/>
</dbReference>
<comment type="catalytic activity">
    <reaction evidence="1 7">
        <text>[protein]-peptidylproline (omega=180) = [protein]-peptidylproline (omega=0)</text>
        <dbReference type="Rhea" id="RHEA:16237"/>
        <dbReference type="Rhea" id="RHEA-COMP:10747"/>
        <dbReference type="Rhea" id="RHEA-COMP:10748"/>
        <dbReference type="ChEBI" id="CHEBI:83833"/>
        <dbReference type="ChEBI" id="CHEBI:83834"/>
        <dbReference type="EC" id="5.2.1.8"/>
    </reaction>
</comment>
<evidence type="ECO:0000256" key="9">
    <source>
        <dbReference type="SAM" id="MobiDB-lite"/>
    </source>
</evidence>
<dbReference type="Pfam" id="PF00254">
    <property type="entry name" value="FKBP_C"/>
    <property type="match status" value="1"/>
</dbReference>
<dbReference type="InterPro" id="IPR019734">
    <property type="entry name" value="TPR_rpt"/>
</dbReference>
<feature type="compositionally biased region" description="Acidic residues" evidence="9">
    <location>
        <begin position="18"/>
        <end position="28"/>
    </location>
</feature>
<dbReference type="SUPFAM" id="SSF48452">
    <property type="entry name" value="TPR-like"/>
    <property type="match status" value="1"/>
</dbReference>
<accession>A0A7S0CZ27</accession>
<evidence type="ECO:0000256" key="8">
    <source>
        <dbReference type="PROSITE-ProRule" id="PRU00339"/>
    </source>
</evidence>
<dbReference type="Gene3D" id="1.25.40.10">
    <property type="entry name" value="Tetratricopeptide repeat domain"/>
    <property type="match status" value="1"/>
</dbReference>
<evidence type="ECO:0000256" key="1">
    <source>
        <dbReference type="ARBA" id="ARBA00000971"/>
    </source>
</evidence>
<dbReference type="PROSITE" id="PS50059">
    <property type="entry name" value="FKBP_PPIASE"/>
    <property type="match status" value="1"/>
</dbReference>
<feature type="repeat" description="TPR" evidence="8">
    <location>
        <begin position="477"/>
        <end position="510"/>
    </location>
</feature>
<dbReference type="InterPro" id="IPR050754">
    <property type="entry name" value="FKBP4/5/8-like"/>
</dbReference>
<evidence type="ECO:0000256" key="4">
    <source>
        <dbReference type="ARBA" id="ARBA00022803"/>
    </source>
</evidence>
<dbReference type="EC" id="5.2.1.8" evidence="2 7"/>
<sequence>MDGLGDMDLSSMMGGAPPEDDFSDDDVEYEDLEVGEEKDVSVNRDGGCLKKVLVKGTGDERPEKGAEVTVHYTGTLLDGTKFDSSVDRGDPFKFKLGVGQVIKGWDQGVASMKKGEKCVLTCAPEYAYGARGSPPTIPADATLKFEVELFSWKSDKDLFDDGGCVRVKTLQKSSNYGFPKDADEVTVAYAITAPDDDVAGAGDAIVTETDATFAVKDAPFVGLRSVLRKMKEGESVRYKMKNVPGGTQYLDGVPAGAAAAPPQAADVVVTLKKLCVVEAICDGRGTKKTVTEGEGWDRPNDGATCVVSVSADGGPAEALTFKTGDEATASGLEECVMLMKQGETAEARVPADCAGAFAKAAGGADAVTLAVTLTSFEKEKDVWSMTNGERVEMGEATKAAGNDAYKAGKLELAKRKYDKALRFVEHDQSFSDDEKKETKKIKLSLYLNGAAVALKLKNWKDASESAGKALDLDAGNEKALYRRAQAFVETEEYDEARRDVRKLLEGDETHREGRALLQRIKKLEAAQMKKDAKTFGGMFAKLGGLYAEEEKRAGAEKASGDAKEPIDIGGGFSMEEVTGEPEGGEPEGSEGELKAV</sequence>
<dbReference type="EMBL" id="HBEN01006143">
    <property type="protein sequence ID" value="CAD8438025.1"/>
    <property type="molecule type" value="Transcribed_RNA"/>
</dbReference>
<gene>
    <name evidence="11" type="ORF">MSP1401_LOCUS5002</name>
</gene>
<keyword evidence="5 7" id="KW-0697">Rotamase</keyword>
<dbReference type="InterPro" id="IPR011990">
    <property type="entry name" value="TPR-like_helical_dom_sf"/>
</dbReference>
<protein>
    <recommendedName>
        <fullName evidence="2 7">peptidylprolyl isomerase</fullName>
        <ecNumber evidence="2 7">5.2.1.8</ecNumber>
    </recommendedName>
</protein>
<dbReference type="AlphaFoldDB" id="A0A7S0CZ27"/>
<dbReference type="PANTHER" id="PTHR46512:SF9">
    <property type="entry name" value="PEPTIDYLPROLYL ISOMERASE"/>
    <property type="match status" value="1"/>
</dbReference>
<name>A0A7S0CZ27_MICPS</name>
<reference evidence="11" key="1">
    <citation type="submission" date="2021-01" db="EMBL/GenBank/DDBJ databases">
        <authorList>
            <person name="Corre E."/>
            <person name="Pelletier E."/>
            <person name="Niang G."/>
            <person name="Scheremetjew M."/>
            <person name="Finn R."/>
            <person name="Kale V."/>
            <person name="Holt S."/>
            <person name="Cochrane G."/>
            <person name="Meng A."/>
            <person name="Brown T."/>
            <person name="Cohen L."/>
        </authorList>
    </citation>
    <scope>NUCLEOTIDE SEQUENCE</scope>
    <source>
        <strain evidence="11">CCAC1681</strain>
    </source>
</reference>
<dbReference type="PANTHER" id="PTHR46512">
    <property type="entry name" value="PEPTIDYLPROLYL ISOMERASE"/>
    <property type="match status" value="1"/>
</dbReference>
<dbReference type="FunFam" id="3.10.50.40:FF:000025">
    <property type="entry name" value="Peptidylprolyl isomerase"/>
    <property type="match status" value="1"/>
</dbReference>
<organism evidence="11">
    <name type="scientific">Micromonas pusilla</name>
    <name type="common">Picoplanktonic green alga</name>
    <name type="synonym">Chromulina pusilla</name>
    <dbReference type="NCBI Taxonomy" id="38833"/>
    <lineage>
        <taxon>Eukaryota</taxon>
        <taxon>Viridiplantae</taxon>
        <taxon>Chlorophyta</taxon>
        <taxon>Mamiellophyceae</taxon>
        <taxon>Mamiellales</taxon>
        <taxon>Mamiellaceae</taxon>
        <taxon>Micromonas</taxon>
    </lineage>
</organism>
<evidence type="ECO:0000256" key="5">
    <source>
        <dbReference type="ARBA" id="ARBA00023110"/>
    </source>
</evidence>
<feature type="region of interest" description="Disordered" evidence="9">
    <location>
        <begin position="550"/>
        <end position="596"/>
    </location>
</feature>
<evidence type="ECO:0000313" key="11">
    <source>
        <dbReference type="EMBL" id="CAD8438025.1"/>
    </source>
</evidence>
<keyword evidence="6 7" id="KW-0413">Isomerase</keyword>
<feature type="compositionally biased region" description="Acidic residues" evidence="9">
    <location>
        <begin position="577"/>
        <end position="590"/>
    </location>
</feature>
<proteinExistence type="predicted"/>
<dbReference type="GO" id="GO:0003755">
    <property type="term" value="F:peptidyl-prolyl cis-trans isomerase activity"/>
    <property type="evidence" value="ECO:0007669"/>
    <property type="project" value="UniProtKB-KW"/>
</dbReference>
<keyword evidence="3" id="KW-0677">Repeat</keyword>
<feature type="domain" description="PPIase FKBP-type" evidence="10">
    <location>
        <begin position="65"/>
        <end position="153"/>
    </location>
</feature>
<evidence type="ECO:0000256" key="6">
    <source>
        <dbReference type="ARBA" id="ARBA00023235"/>
    </source>
</evidence>
<evidence type="ECO:0000259" key="10">
    <source>
        <dbReference type="PROSITE" id="PS50059"/>
    </source>
</evidence>
<evidence type="ECO:0000256" key="3">
    <source>
        <dbReference type="ARBA" id="ARBA00022737"/>
    </source>
</evidence>